<organism evidence="2 3">
    <name type="scientific">Exaiptasia diaphana</name>
    <name type="common">Tropical sea anemone</name>
    <name type="synonym">Aiptasia pulchella</name>
    <dbReference type="NCBI Taxonomy" id="2652724"/>
    <lineage>
        <taxon>Eukaryota</taxon>
        <taxon>Metazoa</taxon>
        <taxon>Cnidaria</taxon>
        <taxon>Anthozoa</taxon>
        <taxon>Hexacorallia</taxon>
        <taxon>Actiniaria</taxon>
        <taxon>Aiptasiidae</taxon>
        <taxon>Exaiptasia</taxon>
    </lineage>
</organism>
<dbReference type="RefSeq" id="XP_020905077.1">
    <property type="nucleotide sequence ID" value="XM_021049418.2"/>
</dbReference>
<evidence type="ECO:0000313" key="2">
    <source>
        <dbReference type="EnsemblMetazoa" id="XP_020905077.1"/>
    </source>
</evidence>
<dbReference type="Proteomes" id="UP000887567">
    <property type="component" value="Unplaced"/>
</dbReference>
<feature type="signal peptide" evidence="1">
    <location>
        <begin position="1"/>
        <end position="23"/>
    </location>
</feature>
<sequence>MNSTAMILSIVFMTFFCVNQGGAESKRSDDSSNCQLSMSKSGPYTCKEVRSCNTDKRSYGTSDITEYYCPKPTCAKKVEGKCGWEVCACEDYRGISQVGKSFFYWEENKPGINYKCSCLGDPKILSICGASCEIVMGPERVTVQPPRRPPPRFPPFPQGW</sequence>
<reference evidence="2" key="1">
    <citation type="submission" date="2022-11" db="UniProtKB">
        <authorList>
            <consortium name="EnsemblMetazoa"/>
        </authorList>
    </citation>
    <scope>IDENTIFICATION</scope>
</reference>
<protein>
    <submittedName>
        <fullName evidence="2">Uncharacterized protein</fullName>
    </submittedName>
</protein>
<evidence type="ECO:0000256" key="1">
    <source>
        <dbReference type="SAM" id="SignalP"/>
    </source>
</evidence>
<keyword evidence="3" id="KW-1185">Reference proteome</keyword>
<dbReference type="AlphaFoldDB" id="A0A913XHZ2"/>
<proteinExistence type="predicted"/>
<dbReference type="KEGG" id="epa:110243330"/>
<evidence type="ECO:0000313" key="3">
    <source>
        <dbReference type="Proteomes" id="UP000887567"/>
    </source>
</evidence>
<name>A0A913XHZ2_EXADI</name>
<dbReference type="EnsemblMetazoa" id="XM_021049418.2">
    <property type="protein sequence ID" value="XP_020905077.1"/>
    <property type="gene ID" value="LOC110243330"/>
</dbReference>
<accession>A0A913XHZ2</accession>
<dbReference type="GeneID" id="110243330"/>
<keyword evidence="1" id="KW-0732">Signal</keyword>
<feature type="chain" id="PRO_5038123296" evidence="1">
    <location>
        <begin position="24"/>
        <end position="160"/>
    </location>
</feature>